<evidence type="ECO:0000313" key="1">
    <source>
        <dbReference type="EMBL" id="VUX54934.1"/>
    </source>
</evidence>
<dbReference type="PROSITE" id="PS51257">
    <property type="entry name" value="PROKAR_LIPOPROTEIN"/>
    <property type="match status" value="1"/>
</dbReference>
<accession>A0A7D9D2K0</accession>
<dbReference type="AlphaFoldDB" id="A0A7D9D2K0"/>
<sequence>MKMNRAYFCKILGQVLVIILGVSLFMGCETTRVSKEDLANTEEIVIATYDPRSHEIEKVFQELLKETFDDGLPIIDVRVEKQVDTFFLIREGKQDSICRTSRIRLVDDRYGTLYLRISGKGETCTGNKCSQCDFSGLGGCLCIVPVTADGYCDHTITKVRDIIKTFRR</sequence>
<dbReference type="EMBL" id="LR633966">
    <property type="protein sequence ID" value="VUX54934.1"/>
    <property type="molecule type" value="Genomic_DNA"/>
</dbReference>
<proteinExistence type="predicted"/>
<protein>
    <recommendedName>
        <fullName evidence="2">Lipoprotein</fullName>
    </recommendedName>
</protein>
<evidence type="ECO:0008006" key="2">
    <source>
        <dbReference type="Google" id="ProtNLM"/>
    </source>
</evidence>
<organism evidence="1">
    <name type="scientific">uncultured Woeseiaceae bacterium</name>
    <dbReference type="NCBI Taxonomy" id="1983305"/>
    <lineage>
        <taxon>Bacteria</taxon>
        <taxon>Pseudomonadati</taxon>
        <taxon>Pseudomonadota</taxon>
        <taxon>Gammaproteobacteria</taxon>
        <taxon>Woeseiales</taxon>
        <taxon>Woeseiaceae</taxon>
        <taxon>environmental samples</taxon>
    </lineage>
</organism>
<gene>
    <name evidence="1" type="ORF">JTBB02_V1_40014</name>
</gene>
<name>A0A7D9D2K0_9GAMM</name>
<reference evidence="1" key="1">
    <citation type="submission" date="2019-07" db="EMBL/GenBank/DDBJ databases">
        <authorList>
            <person name="Weber M."/>
            <person name="Kostadinov I."/>
            <person name="Kostadinov D I."/>
        </authorList>
    </citation>
    <scope>NUCLEOTIDE SEQUENCE</scope>
    <source>
        <strain evidence="1">Gfbio:sag-sample-b02:053724c1-46a9-4a36-b237-ea2bf867836b</strain>
    </source>
</reference>